<protein>
    <submittedName>
        <fullName evidence="2">Uncharacterized protein</fullName>
    </submittedName>
</protein>
<dbReference type="RefSeq" id="WP_353331453.1">
    <property type="nucleotide sequence ID" value="NZ_AP028055.1"/>
</dbReference>
<evidence type="ECO:0000256" key="1">
    <source>
        <dbReference type="SAM" id="Phobius"/>
    </source>
</evidence>
<sequence length="114" mass="13022">MYRFIKQTYIQNKMYSLLSILLSLVSLFFIIKVNLDMAIRYHSLDGKTQLLLGLTEFVGFYFKFYVIVALSLIAVGLSFIGYKKKERVSLNGIARILGIISLIAVVFNIGKFII</sequence>
<organism evidence="2 3">
    <name type="scientific">Bacteroides sedimenti</name>
    <dbReference type="NCBI Taxonomy" id="2136147"/>
    <lineage>
        <taxon>Bacteria</taxon>
        <taxon>Pseudomonadati</taxon>
        <taxon>Bacteroidota</taxon>
        <taxon>Bacteroidia</taxon>
        <taxon>Bacteroidales</taxon>
        <taxon>Bacteroidaceae</taxon>
        <taxon>Bacteroides</taxon>
    </lineage>
</organism>
<feature type="transmembrane region" description="Helical" evidence="1">
    <location>
        <begin position="92"/>
        <end position="113"/>
    </location>
</feature>
<gene>
    <name evidence="2" type="ORF">BSYN_25280</name>
</gene>
<keyword evidence="1" id="KW-1133">Transmembrane helix</keyword>
<keyword evidence="1" id="KW-0472">Membrane</keyword>
<dbReference type="EMBL" id="AP028055">
    <property type="protein sequence ID" value="BEH00264.1"/>
    <property type="molecule type" value="Genomic_DNA"/>
</dbReference>
<accession>A0ABM8IE93</accession>
<feature type="transmembrane region" description="Helical" evidence="1">
    <location>
        <begin position="60"/>
        <end position="80"/>
    </location>
</feature>
<evidence type="ECO:0000313" key="2">
    <source>
        <dbReference type="EMBL" id="BEH00264.1"/>
    </source>
</evidence>
<reference evidence="2 3" key="1">
    <citation type="submission" date="2023-04" db="EMBL/GenBank/DDBJ databases">
        <title>Draft genome sequence of acteroides sedimenti strain YN3PY1.</title>
        <authorList>
            <person name="Yoshida N."/>
        </authorList>
    </citation>
    <scope>NUCLEOTIDE SEQUENCE [LARGE SCALE GENOMIC DNA]</scope>
    <source>
        <strain evidence="2 3">YN3PY1</strain>
    </source>
</reference>
<proteinExistence type="predicted"/>
<feature type="transmembrane region" description="Helical" evidence="1">
    <location>
        <begin position="12"/>
        <end position="31"/>
    </location>
</feature>
<name>A0ABM8IE93_9BACE</name>
<keyword evidence="1" id="KW-0812">Transmembrane</keyword>
<evidence type="ECO:0000313" key="3">
    <source>
        <dbReference type="Proteomes" id="UP001496674"/>
    </source>
</evidence>
<keyword evidence="3" id="KW-1185">Reference proteome</keyword>
<dbReference type="Proteomes" id="UP001496674">
    <property type="component" value="Chromosome"/>
</dbReference>